<organism evidence="1 2">
    <name type="scientific">Lentibacillus halophilus</name>
    <dbReference type="NCBI Taxonomy" id="295065"/>
    <lineage>
        <taxon>Bacteria</taxon>
        <taxon>Bacillati</taxon>
        <taxon>Bacillota</taxon>
        <taxon>Bacilli</taxon>
        <taxon>Bacillales</taxon>
        <taxon>Bacillaceae</taxon>
        <taxon>Lentibacillus</taxon>
    </lineage>
</organism>
<protein>
    <submittedName>
        <fullName evidence="1">Uncharacterized protein</fullName>
    </submittedName>
</protein>
<name>A0ABN0Z4M8_9BACI</name>
<accession>A0ABN0Z4M8</accession>
<evidence type="ECO:0000313" key="1">
    <source>
        <dbReference type="EMBL" id="GAA0432581.1"/>
    </source>
</evidence>
<comment type="caution">
    <text evidence="1">The sequence shown here is derived from an EMBL/GenBank/DDBJ whole genome shotgun (WGS) entry which is preliminary data.</text>
</comment>
<gene>
    <name evidence="1" type="ORF">GCM10008983_06460</name>
</gene>
<reference evidence="1 2" key="1">
    <citation type="journal article" date="2019" name="Int. J. Syst. Evol. Microbiol.">
        <title>The Global Catalogue of Microorganisms (GCM) 10K type strain sequencing project: providing services to taxonomists for standard genome sequencing and annotation.</title>
        <authorList>
            <consortium name="The Broad Institute Genomics Platform"/>
            <consortium name="The Broad Institute Genome Sequencing Center for Infectious Disease"/>
            <person name="Wu L."/>
            <person name="Ma J."/>
        </authorList>
    </citation>
    <scope>NUCLEOTIDE SEQUENCE [LARGE SCALE GENOMIC DNA]</scope>
    <source>
        <strain evidence="1 2">JCM 12149</strain>
    </source>
</reference>
<keyword evidence="2" id="KW-1185">Reference proteome</keyword>
<evidence type="ECO:0000313" key="2">
    <source>
        <dbReference type="Proteomes" id="UP001501459"/>
    </source>
</evidence>
<dbReference type="Proteomes" id="UP001501459">
    <property type="component" value="Unassembled WGS sequence"/>
</dbReference>
<proteinExistence type="predicted"/>
<dbReference type="EMBL" id="BAAADM010000015">
    <property type="protein sequence ID" value="GAA0432581.1"/>
    <property type="molecule type" value="Genomic_DNA"/>
</dbReference>
<dbReference type="RefSeq" id="WP_343751128.1">
    <property type="nucleotide sequence ID" value="NZ_BAAADM010000015.1"/>
</dbReference>
<sequence>MSFSEDEIITEMSSGKVYTEKEVLSFIEFHNGNVIITDVRQLHENGDKKFKVTNIVEGYLHYREDSRPTPNYNKYYIMNRTYE</sequence>